<dbReference type="PROSITE" id="PS51462">
    <property type="entry name" value="NUDIX"/>
    <property type="match status" value="1"/>
</dbReference>
<keyword evidence="3" id="KW-1185">Reference proteome</keyword>
<dbReference type="PANTHER" id="PTHR13622">
    <property type="entry name" value="THIAMIN PYROPHOSPHOKINASE"/>
    <property type="match status" value="1"/>
</dbReference>
<dbReference type="STRING" id="10228.B3S061"/>
<dbReference type="InterPro" id="IPR015797">
    <property type="entry name" value="NUDIX_hydrolase-like_dom_sf"/>
</dbReference>
<dbReference type="SUPFAM" id="SSF55811">
    <property type="entry name" value="Nudix"/>
    <property type="match status" value="1"/>
</dbReference>
<dbReference type="OMA" id="VPLQTMY"/>
<dbReference type="CDD" id="cd03676">
    <property type="entry name" value="NUDIX_Tnr3_like"/>
    <property type="match status" value="1"/>
</dbReference>
<dbReference type="Pfam" id="PF15916">
    <property type="entry name" value="DUF4743"/>
    <property type="match status" value="1"/>
</dbReference>
<dbReference type="OrthoDB" id="10261522at2759"/>
<dbReference type="PhylomeDB" id="B3S061"/>
<gene>
    <name evidence="2" type="ORF">TRIADDRAFT_26202</name>
</gene>
<sequence length="285" mass="32784">MIGSTRPSSKPFTLDGQCIGRIPPYVLQQLHHHKNVFQLEMDDSENITRITLHDRLKSFDERTKAVDEVMKDWRDNHVFPVLEGWRNEMYKVSQTYISGPLFNMERSATSLLGIRQYGIHVNGFYIDCKNDDVLMWVGKRSKTKATFPGKLDNLAAGGISVGYNIADTLIKECAEEASLPEELARRAISTGALTYCYEDERGYFPETQFVYDLELPPDFTPVNSDGEVEEFYLMKLEEVVQRISDDEFKPNSALSVIDFLIRRGYLKPDDQNYLHILSVLHRDLD</sequence>
<dbReference type="Gene3D" id="3.90.79.10">
    <property type="entry name" value="Nucleoside Triphosphate Pyrophosphohydrolase"/>
    <property type="match status" value="1"/>
</dbReference>
<accession>B3S061</accession>
<dbReference type="HOGENOM" id="CLU_048013_1_0_1"/>
<dbReference type="PANTHER" id="PTHR13622:SF8">
    <property type="entry name" value="THIAMIN PYROPHOSPHOKINASE 1"/>
    <property type="match status" value="1"/>
</dbReference>
<dbReference type="AlphaFoldDB" id="B3S061"/>
<dbReference type="Pfam" id="PF00293">
    <property type="entry name" value="NUDIX"/>
    <property type="match status" value="1"/>
</dbReference>
<name>B3S061_TRIAD</name>
<reference evidence="2 3" key="1">
    <citation type="journal article" date="2008" name="Nature">
        <title>The Trichoplax genome and the nature of placozoans.</title>
        <authorList>
            <person name="Srivastava M."/>
            <person name="Begovic E."/>
            <person name="Chapman J."/>
            <person name="Putnam N.H."/>
            <person name="Hellsten U."/>
            <person name="Kawashima T."/>
            <person name="Kuo A."/>
            <person name="Mitros T."/>
            <person name="Salamov A."/>
            <person name="Carpenter M.L."/>
            <person name="Signorovitch A.Y."/>
            <person name="Moreno M.A."/>
            <person name="Kamm K."/>
            <person name="Grimwood J."/>
            <person name="Schmutz J."/>
            <person name="Shapiro H."/>
            <person name="Grigoriev I.V."/>
            <person name="Buss L.W."/>
            <person name="Schierwater B."/>
            <person name="Dellaporta S.L."/>
            <person name="Rokhsar D.S."/>
        </authorList>
    </citation>
    <scope>NUCLEOTIDE SEQUENCE [LARGE SCALE GENOMIC DNA]</scope>
    <source>
        <strain evidence="2 3">Grell-BS-1999</strain>
    </source>
</reference>
<dbReference type="FunFam" id="3.90.79.10:FF:000019">
    <property type="entry name" value="Thiamin pyrophosphokinase, putative"/>
    <property type="match status" value="1"/>
</dbReference>
<evidence type="ECO:0000313" key="3">
    <source>
        <dbReference type="Proteomes" id="UP000009022"/>
    </source>
</evidence>
<evidence type="ECO:0000259" key="1">
    <source>
        <dbReference type="PROSITE" id="PS51462"/>
    </source>
</evidence>
<dbReference type="eggNOG" id="KOG4313">
    <property type="taxonomic scope" value="Eukaryota"/>
</dbReference>
<feature type="domain" description="Nudix hydrolase" evidence="1">
    <location>
        <begin position="104"/>
        <end position="258"/>
    </location>
</feature>
<proteinExistence type="predicted"/>
<dbReference type="InParanoid" id="B3S061"/>
<protein>
    <recommendedName>
        <fullName evidence="1">Nudix hydrolase domain-containing protein</fullName>
    </recommendedName>
</protein>
<dbReference type="KEGG" id="tad:TRIADDRAFT_26202"/>
<dbReference type="GeneID" id="6754688"/>
<dbReference type="EMBL" id="DS985246">
    <property type="protein sequence ID" value="EDV23949.1"/>
    <property type="molecule type" value="Genomic_DNA"/>
</dbReference>
<dbReference type="InterPro" id="IPR031804">
    <property type="entry name" value="DUF4743"/>
</dbReference>
<organism evidence="2 3">
    <name type="scientific">Trichoplax adhaerens</name>
    <name type="common">Trichoplax reptans</name>
    <dbReference type="NCBI Taxonomy" id="10228"/>
    <lineage>
        <taxon>Eukaryota</taxon>
        <taxon>Metazoa</taxon>
        <taxon>Placozoa</taxon>
        <taxon>Uniplacotomia</taxon>
        <taxon>Trichoplacea</taxon>
        <taxon>Trichoplacidae</taxon>
        <taxon>Trichoplax</taxon>
    </lineage>
</organism>
<dbReference type="Proteomes" id="UP000009022">
    <property type="component" value="Unassembled WGS sequence"/>
</dbReference>
<dbReference type="CTD" id="6754688"/>
<dbReference type="InterPro" id="IPR000086">
    <property type="entry name" value="NUDIX_hydrolase_dom"/>
</dbReference>
<evidence type="ECO:0000313" key="2">
    <source>
        <dbReference type="EMBL" id="EDV23949.1"/>
    </source>
</evidence>
<dbReference type="GO" id="GO:0044715">
    <property type="term" value="F:8-oxo-dGDP phosphatase activity"/>
    <property type="evidence" value="ECO:0000318"/>
    <property type="project" value="GO_Central"/>
</dbReference>
<dbReference type="RefSeq" id="XP_002113475.1">
    <property type="nucleotide sequence ID" value="XM_002113439.1"/>
</dbReference>